<evidence type="ECO:0000256" key="1">
    <source>
        <dbReference type="SAM" id="Phobius"/>
    </source>
</evidence>
<keyword evidence="1" id="KW-0812">Transmembrane</keyword>
<proteinExistence type="predicted"/>
<evidence type="ECO:0000313" key="3">
    <source>
        <dbReference type="Proteomes" id="UP000114278"/>
    </source>
</evidence>
<accession>A0A068QKI9</accession>
<dbReference type="KEGG" id="vg:19738700"/>
<keyword evidence="3" id="KW-1185">Reference proteome</keyword>
<gene>
    <name evidence="2" type="primary">114R</name>
    <name evidence="2" type="ORF">IIV31_114R</name>
</gene>
<dbReference type="Proteomes" id="UP000114278">
    <property type="component" value="Segment"/>
</dbReference>
<feature type="transmembrane region" description="Helical" evidence="1">
    <location>
        <begin position="38"/>
        <end position="64"/>
    </location>
</feature>
<sequence length="150" mass="16495">MTFFISLKLSISLVMSLNSSEEILLSSIAFVYFSRIEFILLIANNSTAACFSIFLLIILEAFLINAEKTVNPKQIGALIGTNTGTVNAAPVRPSSVNIHPHSNPKRVLSILEYRFFSFSLSCCSFSSFFLYEIIAYSCGLSSLIITSVDT</sequence>
<dbReference type="RefSeq" id="YP_009046729.1">
    <property type="nucleotide sequence ID" value="NC_024451.1"/>
</dbReference>
<dbReference type="EMBL" id="HF920637">
    <property type="protein sequence ID" value="CCV02486.1"/>
    <property type="molecule type" value="Genomic_DNA"/>
</dbReference>
<dbReference type="GeneID" id="19738700"/>
<keyword evidence="1" id="KW-1133">Transmembrane helix</keyword>
<name>A0A068QKI9_9VIRU</name>
<evidence type="ECO:0000313" key="2">
    <source>
        <dbReference type="EMBL" id="CCV02486.1"/>
    </source>
</evidence>
<reference evidence="2 3" key="1">
    <citation type="journal article" date="2014" name="J. Gen. Virol.">
        <title>Genome sequence of a crustacean iridovirus, IIV31, isolated from the pill bug, Armadillidium vulgare.</title>
        <authorList>
            <person name="Piegu B."/>
            <person name="Guizard S."/>
            <person name="Yeping T."/>
            <person name="Cruaud C."/>
            <person name="Asgari S."/>
            <person name="Bideshi D.K."/>
            <person name="Federici B.A."/>
            <person name="Bigot Y."/>
        </authorList>
    </citation>
    <scope>NUCLEOTIDE SEQUENCE [LARGE SCALE GENOMIC DNA]</scope>
</reference>
<feature type="transmembrane region" description="Helical" evidence="1">
    <location>
        <begin position="115"/>
        <end position="134"/>
    </location>
</feature>
<organism evidence="2 3">
    <name type="scientific">Armadillidium vulgare iridescent virus</name>
    <dbReference type="NCBI Taxonomy" id="72201"/>
    <lineage>
        <taxon>Viruses</taxon>
        <taxon>Varidnaviria</taxon>
        <taxon>Bamfordvirae</taxon>
        <taxon>Nucleocytoviricota</taxon>
        <taxon>Megaviricetes</taxon>
        <taxon>Pimascovirales</taxon>
        <taxon>Pimascovirales incertae sedis</taxon>
        <taxon>Iridoviridae</taxon>
        <taxon>Betairidovirinae</taxon>
        <taxon>Iridovirus</taxon>
        <taxon>Iridovirus armadillidium1</taxon>
        <taxon>Invertebrate iridescent virus 31</taxon>
    </lineage>
</organism>
<keyword evidence="1" id="KW-0472">Membrane</keyword>
<protein>
    <submittedName>
        <fullName evidence="2">Uncharacterized protein</fullName>
    </submittedName>
</protein>